<evidence type="ECO:0000313" key="9">
    <source>
        <dbReference type="RefSeq" id="XP_019097292.1"/>
    </source>
</evidence>
<reference evidence="9" key="2">
    <citation type="submission" date="2025-08" db="UniProtKB">
        <authorList>
            <consortium name="RefSeq"/>
        </authorList>
    </citation>
    <scope>IDENTIFICATION</scope>
    <source>
        <tissue evidence="9">Leaf</tissue>
    </source>
</reference>
<dbReference type="Proteomes" id="UP000694864">
    <property type="component" value="Chromosome 20"/>
</dbReference>
<evidence type="ECO:0000259" key="7">
    <source>
        <dbReference type="PROSITE" id="PS50059"/>
    </source>
</evidence>
<dbReference type="Pfam" id="PF00254">
    <property type="entry name" value="FKBP_C"/>
    <property type="match status" value="1"/>
</dbReference>
<name>A0ABM1RE54_CAMSA</name>
<evidence type="ECO:0000313" key="8">
    <source>
        <dbReference type="Proteomes" id="UP000694864"/>
    </source>
</evidence>
<dbReference type="RefSeq" id="XP_019097292.1">
    <property type="nucleotide sequence ID" value="XM_019241747.1"/>
</dbReference>
<evidence type="ECO:0000256" key="4">
    <source>
        <dbReference type="ARBA" id="ARBA00023235"/>
    </source>
</evidence>
<evidence type="ECO:0000256" key="6">
    <source>
        <dbReference type="SAM" id="MobiDB-lite"/>
    </source>
</evidence>
<dbReference type="Gene3D" id="3.30.70.330">
    <property type="match status" value="2"/>
</dbReference>
<organism evidence="8 9">
    <name type="scientific">Camelina sativa</name>
    <name type="common">False flax</name>
    <name type="synonym">Myagrum sativum</name>
    <dbReference type="NCBI Taxonomy" id="90675"/>
    <lineage>
        <taxon>Eukaryota</taxon>
        <taxon>Viridiplantae</taxon>
        <taxon>Streptophyta</taxon>
        <taxon>Embryophyta</taxon>
        <taxon>Tracheophyta</taxon>
        <taxon>Spermatophyta</taxon>
        <taxon>Magnoliopsida</taxon>
        <taxon>eudicotyledons</taxon>
        <taxon>Gunneridae</taxon>
        <taxon>Pentapetalae</taxon>
        <taxon>rosids</taxon>
        <taxon>malvids</taxon>
        <taxon>Brassicales</taxon>
        <taxon>Brassicaceae</taxon>
        <taxon>Camelineae</taxon>
        <taxon>Camelina</taxon>
    </lineage>
</organism>
<keyword evidence="4 5" id="KW-0413">Isomerase</keyword>
<protein>
    <recommendedName>
        <fullName evidence="2 5">peptidylprolyl isomerase</fullName>
        <ecNumber evidence="2 5">5.2.1.8</ecNumber>
    </recommendedName>
</protein>
<evidence type="ECO:0000256" key="3">
    <source>
        <dbReference type="ARBA" id="ARBA00023110"/>
    </source>
</evidence>
<dbReference type="EC" id="5.2.1.8" evidence="2 5"/>
<sequence>MNYFTKILGSFAYIYLVGEGAVDKALQLDGSDVGGWNVSVKPFPFPETAKDKVLVRVEGLDTSLSKIDIQNALNNLWSSYGEVLILNIFNVEGYAVALIDGKNIADKAHELNGIDMGGRKLAVCVLSVPRIHTIHARRRYLPPRALPDSDSSTFDEEDFPSQCRSESSKTPDQPPEKKRRSKEEQQTADRDGVIVEQIVCGDPFGKEASVGKWVFVYITARLKESGEVFCSNDGRKPSKIRLGHRHVIEAVDIGIIGMRVGEQRRLTIPPALG</sequence>
<dbReference type="Gene3D" id="3.10.50.40">
    <property type="match status" value="1"/>
</dbReference>
<reference evidence="8" key="1">
    <citation type="journal article" date="2014" name="Nat. Commun.">
        <title>The emerging biofuel crop Camelina sativa retains a highly undifferentiated hexaploid genome structure.</title>
        <authorList>
            <person name="Kagale S."/>
            <person name="Koh C."/>
            <person name="Nixon J."/>
            <person name="Bollina V."/>
            <person name="Clarke W.E."/>
            <person name="Tuteja R."/>
            <person name="Spillane C."/>
            <person name="Robinson S.J."/>
            <person name="Links M.G."/>
            <person name="Clarke C."/>
            <person name="Higgins E.E."/>
            <person name="Huebert T."/>
            <person name="Sharpe A.G."/>
            <person name="Parkin I.A."/>
        </authorList>
    </citation>
    <scope>NUCLEOTIDE SEQUENCE [LARGE SCALE GENOMIC DNA]</scope>
    <source>
        <strain evidence="8">cv. DH55</strain>
    </source>
</reference>
<dbReference type="PANTHER" id="PTHR43811">
    <property type="entry name" value="FKBP-TYPE PEPTIDYL-PROLYL CIS-TRANS ISOMERASE FKPA"/>
    <property type="match status" value="1"/>
</dbReference>
<gene>
    <name evidence="9" type="primary">LOC104768652</name>
</gene>
<evidence type="ECO:0000256" key="5">
    <source>
        <dbReference type="PROSITE-ProRule" id="PRU00277"/>
    </source>
</evidence>
<feature type="domain" description="PPIase FKBP-type" evidence="7">
    <location>
        <begin position="211"/>
        <end position="273"/>
    </location>
</feature>
<proteinExistence type="predicted"/>
<dbReference type="InterPro" id="IPR035979">
    <property type="entry name" value="RBD_domain_sf"/>
</dbReference>
<accession>A0ABM1RE54</accession>
<keyword evidence="8" id="KW-1185">Reference proteome</keyword>
<dbReference type="InterPro" id="IPR046357">
    <property type="entry name" value="PPIase_dom_sf"/>
</dbReference>
<evidence type="ECO:0000256" key="2">
    <source>
        <dbReference type="ARBA" id="ARBA00013194"/>
    </source>
</evidence>
<dbReference type="InterPro" id="IPR001179">
    <property type="entry name" value="PPIase_FKBP_dom"/>
</dbReference>
<feature type="region of interest" description="Disordered" evidence="6">
    <location>
        <begin position="145"/>
        <end position="189"/>
    </location>
</feature>
<dbReference type="PROSITE" id="PS50059">
    <property type="entry name" value="FKBP_PPIASE"/>
    <property type="match status" value="1"/>
</dbReference>
<dbReference type="SUPFAM" id="SSF54534">
    <property type="entry name" value="FKBP-like"/>
    <property type="match status" value="1"/>
</dbReference>
<dbReference type="GeneID" id="104768652"/>
<dbReference type="SUPFAM" id="SSF54928">
    <property type="entry name" value="RNA-binding domain, RBD"/>
    <property type="match status" value="1"/>
</dbReference>
<keyword evidence="3 5" id="KW-0697">Rotamase</keyword>
<dbReference type="InterPro" id="IPR012677">
    <property type="entry name" value="Nucleotide-bd_a/b_plait_sf"/>
</dbReference>
<dbReference type="PANTHER" id="PTHR43811:SF48">
    <property type="entry name" value="PEPTIDYL-PROLYL CIS-TRANS ISOMERASE FKBP43"/>
    <property type="match status" value="1"/>
</dbReference>
<evidence type="ECO:0000256" key="1">
    <source>
        <dbReference type="ARBA" id="ARBA00000971"/>
    </source>
</evidence>
<feature type="compositionally biased region" description="Polar residues" evidence="6">
    <location>
        <begin position="162"/>
        <end position="171"/>
    </location>
</feature>
<comment type="catalytic activity">
    <reaction evidence="1 5">
        <text>[protein]-peptidylproline (omega=180) = [protein]-peptidylproline (omega=0)</text>
        <dbReference type="Rhea" id="RHEA:16237"/>
        <dbReference type="Rhea" id="RHEA-COMP:10747"/>
        <dbReference type="Rhea" id="RHEA-COMP:10748"/>
        <dbReference type="ChEBI" id="CHEBI:83833"/>
        <dbReference type="ChEBI" id="CHEBI:83834"/>
        <dbReference type="EC" id="5.2.1.8"/>
    </reaction>
</comment>